<gene>
    <name evidence="2" type="ORF">SAMN06295912_1358</name>
</gene>
<dbReference type="AlphaFoldDB" id="A0A239JH28"/>
<keyword evidence="1" id="KW-1133">Transmembrane helix</keyword>
<keyword evidence="3" id="KW-1185">Reference proteome</keyword>
<reference evidence="3" key="1">
    <citation type="submission" date="2017-06" db="EMBL/GenBank/DDBJ databases">
        <authorList>
            <person name="Varghese N."/>
            <person name="Submissions S."/>
        </authorList>
    </citation>
    <scope>NUCLEOTIDE SEQUENCE [LARGE SCALE GENOMIC DNA]</scope>
    <source>
        <strain evidence="3">LNB2</strain>
    </source>
</reference>
<dbReference type="Proteomes" id="UP000198281">
    <property type="component" value="Unassembled WGS sequence"/>
</dbReference>
<name>A0A239JH28_9SPHN</name>
<dbReference type="EMBL" id="FZOS01000035">
    <property type="protein sequence ID" value="SNT05346.1"/>
    <property type="molecule type" value="Genomic_DNA"/>
</dbReference>
<evidence type="ECO:0000313" key="3">
    <source>
        <dbReference type="Proteomes" id="UP000198281"/>
    </source>
</evidence>
<evidence type="ECO:0000313" key="2">
    <source>
        <dbReference type="EMBL" id="SNT05346.1"/>
    </source>
</evidence>
<organism evidence="2 3">
    <name type="scientific">Edaphosphingomonas laterariae</name>
    <dbReference type="NCBI Taxonomy" id="861865"/>
    <lineage>
        <taxon>Bacteria</taxon>
        <taxon>Pseudomonadati</taxon>
        <taxon>Pseudomonadota</taxon>
        <taxon>Alphaproteobacteria</taxon>
        <taxon>Sphingomonadales</taxon>
        <taxon>Rhizorhabdaceae</taxon>
        <taxon>Edaphosphingomonas</taxon>
    </lineage>
</organism>
<accession>A0A239JH28</accession>
<evidence type="ECO:0000256" key="1">
    <source>
        <dbReference type="SAM" id="Phobius"/>
    </source>
</evidence>
<proteinExistence type="predicted"/>
<feature type="transmembrane region" description="Helical" evidence="1">
    <location>
        <begin position="41"/>
        <end position="60"/>
    </location>
</feature>
<keyword evidence="1" id="KW-0472">Membrane</keyword>
<protein>
    <submittedName>
        <fullName evidence="2">Uncharacterized protein</fullName>
    </submittedName>
</protein>
<sequence length="61" mass="6902">MGRPVELLDIPLVPASPRRASSVARAWRWLFEPRPISQTEWRAFCGCLGLWVVIIAWAVLG</sequence>
<dbReference type="RefSeq" id="WP_089221011.1">
    <property type="nucleotide sequence ID" value="NZ_FZOS01000035.1"/>
</dbReference>
<keyword evidence="1" id="KW-0812">Transmembrane</keyword>